<dbReference type="Gene3D" id="2.130.10.10">
    <property type="entry name" value="YVTN repeat-like/Quinoprotein amine dehydrogenase"/>
    <property type="match status" value="2"/>
</dbReference>
<accession>A0AA35TXE9</accession>
<name>A0AA35TXE9_GEOBA</name>
<keyword evidence="4" id="KW-1185">Reference proteome</keyword>
<dbReference type="InterPro" id="IPR001680">
    <property type="entry name" value="WD40_rpt"/>
</dbReference>
<dbReference type="InterPro" id="IPR036322">
    <property type="entry name" value="WD40_repeat_dom_sf"/>
</dbReference>
<comment type="caution">
    <text evidence="3">The sequence shown here is derived from an EMBL/GenBank/DDBJ whole genome shotgun (WGS) entry which is preliminary data.</text>
</comment>
<organism evidence="3 4">
    <name type="scientific">Geodia barretti</name>
    <name type="common">Barrett's horny sponge</name>
    <dbReference type="NCBI Taxonomy" id="519541"/>
    <lineage>
        <taxon>Eukaryota</taxon>
        <taxon>Metazoa</taxon>
        <taxon>Porifera</taxon>
        <taxon>Demospongiae</taxon>
        <taxon>Heteroscleromorpha</taxon>
        <taxon>Tetractinellida</taxon>
        <taxon>Astrophorina</taxon>
        <taxon>Geodiidae</taxon>
        <taxon>Geodia</taxon>
    </lineage>
</organism>
<evidence type="ECO:0000256" key="1">
    <source>
        <dbReference type="ARBA" id="ARBA00022574"/>
    </source>
</evidence>
<sequence length="417" mass="46693">MLLSMEGLEKPQIITHIEKSLNYTVFDVKWLPSSAKVVVLGSHPRDTGALQIYEVSKGELKLVRESEKRHSFKCGTFRASSLQKRRIATGDFGGRINIWDLERLEAPTYSVKGHEGIINTIDGCGGLGIGGGAPEIVTGGRDGLCVYNTGHQWDKRYLVRCPYNCMQATVLGEKKGVLLERCRFIRGVLGEGFLVMYAGKVKVWDPRQKEEPVACMEPAEGDTHRDCWTVTFGNSFNDTERCVCAGYDNGDIKLFDLRTMTLRWETTHRNGICSMEFDRRDIPMNKLVVAGLESKFTVYDMRTQHPKKGFASLTETAHKSSTLWCVRHLPQNRDVFMTSGGGSLHLWKYSYPDQRVQKDSSGQEEGVIGSVSLLQNVTISSQPISSMDWSPDKAGLLACCSFDQMVRVCIVTKVNRV</sequence>
<dbReference type="Pfam" id="PF00400">
    <property type="entry name" value="WD40"/>
    <property type="match status" value="1"/>
</dbReference>
<dbReference type="InterPro" id="IPR015943">
    <property type="entry name" value="WD40/YVTN_repeat-like_dom_sf"/>
</dbReference>
<dbReference type="AlphaFoldDB" id="A0AA35TXE9"/>
<dbReference type="Proteomes" id="UP001174909">
    <property type="component" value="Unassembled WGS sequence"/>
</dbReference>
<reference evidence="3" key="1">
    <citation type="submission" date="2023-03" db="EMBL/GenBank/DDBJ databases">
        <authorList>
            <person name="Steffen K."/>
            <person name="Cardenas P."/>
        </authorList>
    </citation>
    <scope>NUCLEOTIDE SEQUENCE</scope>
</reference>
<evidence type="ECO:0000256" key="2">
    <source>
        <dbReference type="ARBA" id="ARBA00022737"/>
    </source>
</evidence>
<dbReference type="EMBL" id="CASHTH010004284">
    <property type="protein sequence ID" value="CAI8055549.1"/>
    <property type="molecule type" value="Genomic_DNA"/>
</dbReference>
<proteinExistence type="predicted"/>
<dbReference type="PANTHER" id="PTHR10971">
    <property type="entry name" value="MRNA EXPORT FACTOR AND BUB3"/>
    <property type="match status" value="1"/>
</dbReference>
<keyword evidence="1" id="KW-0853">WD repeat</keyword>
<dbReference type="SMART" id="SM00320">
    <property type="entry name" value="WD40"/>
    <property type="match status" value="6"/>
</dbReference>
<gene>
    <name evidence="3" type="ORF">GBAR_LOCUS30318</name>
</gene>
<dbReference type="SUPFAM" id="SSF50978">
    <property type="entry name" value="WD40 repeat-like"/>
    <property type="match status" value="1"/>
</dbReference>
<protein>
    <submittedName>
        <fullName evidence="3">WD repeat-containing protein 92</fullName>
    </submittedName>
</protein>
<keyword evidence="2" id="KW-0677">Repeat</keyword>
<evidence type="ECO:0000313" key="4">
    <source>
        <dbReference type="Proteomes" id="UP001174909"/>
    </source>
</evidence>
<evidence type="ECO:0000313" key="3">
    <source>
        <dbReference type="EMBL" id="CAI8055549.1"/>
    </source>
</evidence>